<gene>
    <name evidence="1" type="ORF">KC19_5G135800</name>
</gene>
<comment type="caution">
    <text evidence="1">The sequence shown here is derived from an EMBL/GenBank/DDBJ whole genome shotgun (WGS) entry which is preliminary data.</text>
</comment>
<proteinExistence type="predicted"/>
<evidence type="ECO:0000313" key="2">
    <source>
        <dbReference type="Proteomes" id="UP000822688"/>
    </source>
</evidence>
<accession>A0A8T0I214</accession>
<evidence type="ECO:0000313" key="1">
    <source>
        <dbReference type="EMBL" id="KAG0577166.1"/>
    </source>
</evidence>
<name>A0A8T0I214_CERPU</name>
<keyword evidence="2" id="KW-1185">Reference proteome</keyword>
<dbReference type="AlphaFoldDB" id="A0A8T0I214"/>
<dbReference type="EMBL" id="CM026425">
    <property type="protein sequence ID" value="KAG0577166.1"/>
    <property type="molecule type" value="Genomic_DNA"/>
</dbReference>
<protein>
    <submittedName>
        <fullName evidence="1">Uncharacterized protein</fullName>
    </submittedName>
</protein>
<organism evidence="1 2">
    <name type="scientific">Ceratodon purpureus</name>
    <name type="common">Fire moss</name>
    <name type="synonym">Dicranum purpureum</name>
    <dbReference type="NCBI Taxonomy" id="3225"/>
    <lineage>
        <taxon>Eukaryota</taxon>
        <taxon>Viridiplantae</taxon>
        <taxon>Streptophyta</taxon>
        <taxon>Embryophyta</taxon>
        <taxon>Bryophyta</taxon>
        <taxon>Bryophytina</taxon>
        <taxon>Bryopsida</taxon>
        <taxon>Dicranidae</taxon>
        <taxon>Pseudoditrichales</taxon>
        <taxon>Ditrichaceae</taxon>
        <taxon>Ceratodon</taxon>
    </lineage>
</organism>
<reference evidence="1" key="1">
    <citation type="submission" date="2020-06" db="EMBL/GenBank/DDBJ databases">
        <title>WGS assembly of Ceratodon purpureus strain R40.</title>
        <authorList>
            <person name="Carey S.B."/>
            <person name="Jenkins J."/>
            <person name="Shu S."/>
            <person name="Lovell J.T."/>
            <person name="Sreedasyam A."/>
            <person name="Maumus F."/>
            <person name="Tiley G.P."/>
            <person name="Fernandez-Pozo N."/>
            <person name="Barry K."/>
            <person name="Chen C."/>
            <person name="Wang M."/>
            <person name="Lipzen A."/>
            <person name="Daum C."/>
            <person name="Saski C.A."/>
            <person name="Payton A.C."/>
            <person name="Mcbreen J.C."/>
            <person name="Conrad R.E."/>
            <person name="Kollar L.M."/>
            <person name="Olsson S."/>
            <person name="Huttunen S."/>
            <person name="Landis J.B."/>
            <person name="Wickett N.J."/>
            <person name="Johnson M.G."/>
            <person name="Rensing S.A."/>
            <person name="Grimwood J."/>
            <person name="Schmutz J."/>
            <person name="Mcdaniel S.F."/>
        </authorList>
    </citation>
    <scope>NUCLEOTIDE SEQUENCE</scope>
    <source>
        <strain evidence="1">R40</strain>
    </source>
</reference>
<dbReference type="Proteomes" id="UP000822688">
    <property type="component" value="Chromosome 5"/>
</dbReference>
<sequence length="70" mass="7950">MNSPCIPLTSNRHCAYNRHYLPKQSAQLRNSTCRCKLVGTVPTFQNFSVIVYGYGRLSKSVRLSATSKWL</sequence>